<proteinExistence type="predicted"/>
<protein>
    <submittedName>
        <fullName evidence="2">Uncharacterized protein</fullName>
    </submittedName>
</protein>
<gene>
    <name evidence="2" type="ORF">BVC80_1211g51</name>
</gene>
<evidence type="ECO:0000313" key="3">
    <source>
        <dbReference type="Proteomes" id="UP000195402"/>
    </source>
</evidence>
<name>A0A200Q3F2_MACCD</name>
<dbReference type="EMBL" id="MVGT01003194">
    <property type="protein sequence ID" value="OVA04987.1"/>
    <property type="molecule type" value="Genomic_DNA"/>
</dbReference>
<evidence type="ECO:0000256" key="1">
    <source>
        <dbReference type="SAM" id="MobiDB-lite"/>
    </source>
</evidence>
<comment type="caution">
    <text evidence="2">The sequence shown here is derived from an EMBL/GenBank/DDBJ whole genome shotgun (WGS) entry which is preliminary data.</text>
</comment>
<organism evidence="2 3">
    <name type="scientific">Macleaya cordata</name>
    <name type="common">Five-seeded plume-poppy</name>
    <name type="synonym">Bocconia cordata</name>
    <dbReference type="NCBI Taxonomy" id="56857"/>
    <lineage>
        <taxon>Eukaryota</taxon>
        <taxon>Viridiplantae</taxon>
        <taxon>Streptophyta</taxon>
        <taxon>Embryophyta</taxon>
        <taxon>Tracheophyta</taxon>
        <taxon>Spermatophyta</taxon>
        <taxon>Magnoliopsida</taxon>
        <taxon>Ranunculales</taxon>
        <taxon>Papaveraceae</taxon>
        <taxon>Papaveroideae</taxon>
        <taxon>Macleaya</taxon>
    </lineage>
</organism>
<reference evidence="2 3" key="1">
    <citation type="journal article" date="2017" name="Mol. Plant">
        <title>The Genome of Medicinal Plant Macleaya cordata Provides New Insights into Benzylisoquinoline Alkaloids Metabolism.</title>
        <authorList>
            <person name="Liu X."/>
            <person name="Liu Y."/>
            <person name="Huang P."/>
            <person name="Ma Y."/>
            <person name="Qing Z."/>
            <person name="Tang Q."/>
            <person name="Cao H."/>
            <person name="Cheng P."/>
            <person name="Zheng Y."/>
            <person name="Yuan Z."/>
            <person name="Zhou Y."/>
            <person name="Liu J."/>
            <person name="Tang Z."/>
            <person name="Zhuo Y."/>
            <person name="Zhang Y."/>
            <person name="Yu L."/>
            <person name="Huang J."/>
            <person name="Yang P."/>
            <person name="Peng Q."/>
            <person name="Zhang J."/>
            <person name="Jiang W."/>
            <person name="Zhang Z."/>
            <person name="Lin K."/>
            <person name="Ro D.K."/>
            <person name="Chen X."/>
            <person name="Xiong X."/>
            <person name="Shang Y."/>
            <person name="Huang S."/>
            <person name="Zeng J."/>
        </authorList>
    </citation>
    <scope>NUCLEOTIDE SEQUENCE [LARGE SCALE GENOMIC DNA]</scope>
    <source>
        <strain evidence="3">cv. BLH2017</strain>
        <tissue evidence="2">Root</tissue>
    </source>
</reference>
<dbReference type="AlphaFoldDB" id="A0A200Q3F2"/>
<dbReference type="Proteomes" id="UP000195402">
    <property type="component" value="Unassembled WGS sequence"/>
</dbReference>
<dbReference type="InParanoid" id="A0A200Q3F2"/>
<evidence type="ECO:0000313" key="2">
    <source>
        <dbReference type="EMBL" id="OVA04987.1"/>
    </source>
</evidence>
<sequence length="194" mass="22335">MIPMNMTTVYEGGIASRKRNRNRNRNEEEKESSIKMKRKAAEAAAAAAKKAPKKKIKKSLLVDDEREKKVLVVEEERGGEKKQRGSIINGGDSGDNVHESWSNVGGEKWEFEVLMGSSWDYYYDELWPPTSCYWSSSSCVVDEQMLWAGSIWFPFCKEIEEDELINEAVWEDDLWHIKHITEIPSIPPINKTSY</sequence>
<feature type="region of interest" description="Disordered" evidence="1">
    <location>
        <begin position="1"/>
        <end position="54"/>
    </location>
</feature>
<feature type="compositionally biased region" description="Basic and acidic residues" evidence="1">
    <location>
        <begin position="24"/>
        <end position="34"/>
    </location>
</feature>
<dbReference type="OrthoDB" id="1841648at2759"/>
<keyword evidence="3" id="KW-1185">Reference proteome</keyword>
<accession>A0A200Q3F2</accession>